<gene>
    <name evidence="4" type="ORF">CYMTET_51041</name>
</gene>
<name>A0AAE0ET20_9CHLO</name>
<dbReference type="GO" id="GO:0005543">
    <property type="term" value="F:phospholipid binding"/>
    <property type="evidence" value="ECO:0007669"/>
    <property type="project" value="InterPro"/>
</dbReference>
<dbReference type="SMART" id="SM00105">
    <property type="entry name" value="ArfGap"/>
    <property type="match status" value="1"/>
</dbReference>
<keyword evidence="1" id="KW-0863">Zinc-finger</keyword>
<feature type="compositionally biased region" description="Polar residues" evidence="2">
    <location>
        <begin position="16"/>
        <end position="28"/>
    </location>
</feature>
<sequence length="311" mass="33502">MKAPRVLQNFARCFSPGSTVNRSESSHALTADSKGGSAPAQSAGTAGNSEQANAIHVSQEAQKERPFPEPLAANTNPMLQAAAGGEASPETSFSGQSLAPIDTEEVTQRFDIFVASSDFGNDVCADCGARDPRWASTNLGVVICIKCSGVHRKLGVHVSKMLSLQLDTWTSKQMTDFIAVGGNTAVNLKLMQGRASPIGENSEPQDREDFLRDKYTEGYEPERLQTHAIKWKDGKGPQHSNFGLDCMCKSRTVSEPPAADDGQGMIVFVGMLKVLVQKGDNLVMRDMFTRSSDPYAVLKLGRQSVMPIVCC</sequence>
<dbReference type="InterPro" id="IPR038508">
    <property type="entry name" value="ArfGAP_dom_sf"/>
</dbReference>
<evidence type="ECO:0000256" key="2">
    <source>
        <dbReference type="SAM" id="MobiDB-lite"/>
    </source>
</evidence>
<dbReference type="SUPFAM" id="SSF57863">
    <property type="entry name" value="ArfGap/RecO-like zinc finger"/>
    <property type="match status" value="1"/>
</dbReference>
<protein>
    <recommendedName>
        <fullName evidence="3">Arf-GAP domain-containing protein</fullName>
    </recommendedName>
</protein>
<dbReference type="PRINTS" id="PR00405">
    <property type="entry name" value="REVINTRACTNG"/>
</dbReference>
<feature type="region of interest" description="Disordered" evidence="2">
    <location>
        <begin position="16"/>
        <end position="73"/>
    </location>
</feature>
<dbReference type="PANTHER" id="PTHR46220:SF1">
    <property type="entry name" value="ADP-RIBOSYLATION FACTOR GTPASE-ACTIVATING PROTEIN AGD12"/>
    <property type="match status" value="1"/>
</dbReference>
<dbReference type="AlphaFoldDB" id="A0AAE0ET20"/>
<evidence type="ECO:0000256" key="1">
    <source>
        <dbReference type="PROSITE-ProRule" id="PRU00288"/>
    </source>
</evidence>
<feature type="compositionally biased region" description="Polar residues" evidence="2">
    <location>
        <begin position="39"/>
        <end position="52"/>
    </location>
</feature>
<dbReference type="GO" id="GO:0008270">
    <property type="term" value="F:zinc ion binding"/>
    <property type="evidence" value="ECO:0007669"/>
    <property type="project" value="UniProtKB-KW"/>
</dbReference>
<dbReference type="PROSITE" id="PS50115">
    <property type="entry name" value="ARFGAP"/>
    <property type="match status" value="1"/>
</dbReference>
<dbReference type="Gene3D" id="1.10.220.150">
    <property type="entry name" value="Arf GTPase activating protein"/>
    <property type="match status" value="1"/>
</dbReference>
<dbReference type="InterPro" id="IPR044518">
    <property type="entry name" value="ARF_GAP_AGD11/12/13"/>
</dbReference>
<evidence type="ECO:0000313" key="5">
    <source>
        <dbReference type="Proteomes" id="UP001190700"/>
    </source>
</evidence>
<dbReference type="CDD" id="cd08204">
    <property type="entry name" value="ArfGap"/>
    <property type="match status" value="1"/>
</dbReference>
<reference evidence="4 5" key="1">
    <citation type="journal article" date="2015" name="Genome Biol. Evol.">
        <title>Comparative Genomics of a Bacterivorous Green Alga Reveals Evolutionary Causalities and Consequences of Phago-Mixotrophic Mode of Nutrition.</title>
        <authorList>
            <person name="Burns J.A."/>
            <person name="Paasch A."/>
            <person name="Narechania A."/>
            <person name="Kim E."/>
        </authorList>
    </citation>
    <scope>NUCLEOTIDE SEQUENCE [LARGE SCALE GENOMIC DNA]</scope>
    <source>
        <strain evidence="4 5">PLY_AMNH</strain>
    </source>
</reference>
<dbReference type="Proteomes" id="UP001190700">
    <property type="component" value="Unassembled WGS sequence"/>
</dbReference>
<accession>A0AAE0ET20</accession>
<evidence type="ECO:0000259" key="3">
    <source>
        <dbReference type="PROSITE" id="PS50115"/>
    </source>
</evidence>
<keyword evidence="1" id="KW-0479">Metal-binding</keyword>
<dbReference type="InterPro" id="IPR037278">
    <property type="entry name" value="ARFGAP/RecO"/>
</dbReference>
<keyword evidence="1" id="KW-0862">Zinc</keyword>
<feature type="domain" description="Arf-GAP" evidence="3">
    <location>
        <begin position="108"/>
        <end position="217"/>
    </location>
</feature>
<dbReference type="EMBL" id="LGRX02034054">
    <property type="protein sequence ID" value="KAK3239002.1"/>
    <property type="molecule type" value="Genomic_DNA"/>
</dbReference>
<dbReference type="PANTHER" id="PTHR46220">
    <property type="entry name" value="ADP-RIBOSYLATION FACTOR GTPASE-ACTIVATING PROTEIN AGD12"/>
    <property type="match status" value="1"/>
</dbReference>
<comment type="caution">
    <text evidence="4">The sequence shown here is derived from an EMBL/GenBank/DDBJ whole genome shotgun (WGS) entry which is preliminary data.</text>
</comment>
<dbReference type="GO" id="GO:0005096">
    <property type="term" value="F:GTPase activator activity"/>
    <property type="evidence" value="ECO:0007669"/>
    <property type="project" value="InterPro"/>
</dbReference>
<keyword evidence="5" id="KW-1185">Reference proteome</keyword>
<evidence type="ECO:0000313" key="4">
    <source>
        <dbReference type="EMBL" id="KAK3239002.1"/>
    </source>
</evidence>
<dbReference type="Pfam" id="PF01412">
    <property type="entry name" value="ArfGap"/>
    <property type="match status" value="1"/>
</dbReference>
<organism evidence="4 5">
    <name type="scientific">Cymbomonas tetramitiformis</name>
    <dbReference type="NCBI Taxonomy" id="36881"/>
    <lineage>
        <taxon>Eukaryota</taxon>
        <taxon>Viridiplantae</taxon>
        <taxon>Chlorophyta</taxon>
        <taxon>Pyramimonadophyceae</taxon>
        <taxon>Pyramimonadales</taxon>
        <taxon>Pyramimonadaceae</taxon>
        <taxon>Cymbomonas</taxon>
    </lineage>
</organism>
<dbReference type="InterPro" id="IPR001164">
    <property type="entry name" value="ArfGAP_dom"/>
</dbReference>
<proteinExistence type="predicted"/>